<comment type="caution">
    <text evidence="2">The sequence shown here is derived from an EMBL/GenBank/DDBJ whole genome shotgun (WGS) entry which is preliminary data.</text>
</comment>
<sequence>MKKFATLALAAASLVAVAHSASASGRLDAPEPVVRDYSIHVEIEPGYLSHAEIMADIRGNSFR</sequence>
<keyword evidence="1" id="KW-0732">Signal</keyword>
<evidence type="ECO:0000313" key="2">
    <source>
        <dbReference type="EMBL" id="KAB2681139.1"/>
    </source>
</evidence>
<accession>A0A6L3YCS0</accession>
<dbReference type="AlphaFoldDB" id="A0A6L3YCS0"/>
<feature type="signal peptide" evidence="1">
    <location>
        <begin position="1"/>
        <end position="23"/>
    </location>
</feature>
<gene>
    <name evidence="2" type="ORF">F9L08_19760</name>
</gene>
<evidence type="ECO:0000313" key="3">
    <source>
        <dbReference type="Proteomes" id="UP000481643"/>
    </source>
</evidence>
<feature type="chain" id="PRO_5027104988" evidence="1">
    <location>
        <begin position="24"/>
        <end position="63"/>
    </location>
</feature>
<evidence type="ECO:0000256" key="1">
    <source>
        <dbReference type="SAM" id="SignalP"/>
    </source>
</evidence>
<reference evidence="2 3" key="1">
    <citation type="submission" date="2019-09" db="EMBL/GenBank/DDBJ databases">
        <title>Taxonomic organization of the family Brucellaceae based on a phylogenomic approach.</title>
        <authorList>
            <person name="Leclercq S."/>
            <person name="Cloeckaert A."/>
            <person name="Zygmunt M.S."/>
        </authorList>
    </citation>
    <scope>NUCLEOTIDE SEQUENCE [LARGE SCALE GENOMIC DNA]</scope>
    <source>
        <strain evidence="2 3">WS1830</strain>
    </source>
</reference>
<proteinExistence type="predicted"/>
<organism evidence="2 3">
    <name type="scientific">Brucella tritici</name>
    <dbReference type="NCBI Taxonomy" id="94626"/>
    <lineage>
        <taxon>Bacteria</taxon>
        <taxon>Pseudomonadati</taxon>
        <taxon>Pseudomonadota</taxon>
        <taxon>Alphaproteobacteria</taxon>
        <taxon>Hyphomicrobiales</taxon>
        <taxon>Brucellaceae</taxon>
        <taxon>Brucella/Ochrobactrum group</taxon>
        <taxon>Brucella</taxon>
    </lineage>
</organism>
<dbReference type="EMBL" id="WBVX01000024">
    <property type="protein sequence ID" value="KAB2681139.1"/>
    <property type="molecule type" value="Genomic_DNA"/>
</dbReference>
<dbReference type="Proteomes" id="UP000481643">
    <property type="component" value="Unassembled WGS sequence"/>
</dbReference>
<dbReference type="RefSeq" id="WP_151610529.1">
    <property type="nucleotide sequence ID" value="NZ_WBVX01000024.1"/>
</dbReference>
<protein>
    <submittedName>
        <fullName evidence="2">Uncharacterized protein</fullName>
    </submittedName>
</protein>
<name>A0A6L3YCS0_9HYPH</name>